<evidence type="ECO:0000313" key="2">
    <source>
        <dbReference type="Proteomes" id="UP000034875"/>
    </source>
</evidence>
<accession>A0A0G0Z644</accession>
<comment type="caution">
    <text evidence="1">The sequence shown here is derived from an EMBL/GenBank/DDBJ whole genome shotgun (WGS) entry which is preliminary data.</text>
</comment>
<sequence>MKLAIVVGNPDLLPSEVAEVLRKLNLNPMKVEISRASSIYRREAKAAYMEAIERLKIPLEEGMAIVRLSDNDVVLAQGARSAILHLTLLDVDIPARVDPVMISFSRGQVVAVRGDEPYPIPA</sequence>
<evidence type="ECO:0000313" key="1">
    <source>
        <dbReference type="EMBL" id="KKS44145.1"/>
    </source>
</evidence>
<proteinExistence type="predicted"/>
<gene>
    <name evidence="1" type="ORF">UV05_C0011G0036</name>
</gene>
<reference evidence="1 2" key="1">
    <citation type="journal article" date="2015" name="Nature">
        <title>rRNA introns, odd ribosomes, and small enigmatic genomes across a large radiation of phyla.</title>
        <authorList>
            <person name="Brown C.T."/>
            <person name="Hug L.A."/>
            <person name="Thomas B.C."/>
            <person name="Sharon I."/>
            <person name="Castelle C.J."/>
            <person name="Singh A."/>
            <person name="Wilkins M.J."/>
            <person name="Williams K.H."/>
            <person name="Banfield J.F."/>
        </authorList>
    </citation>
    <scope>NUCLEOTIDE SEQUENCE [LARGE SCALE GENOMIC DNA]</scope>
</reference>
<protein>
    <submittedName>
        <fullName evidence="1">Uncharacterized protein</fullName>
    </submittedName>
</protein>
<dbReference type="PATRIC" id="fig|1618341.3.peg.252"/>
<dbReference type="EMBL" id="LCCZ01000011">
    <property type="protein sequence ID" value="KKS44145.1"/>
    <property type="molecule type" value="Genomic_DNA"/>
</dbReference>
<dbReference type="Proteomes" id="UP000034875">
    <property type="component" value="Unassembled WGS sequence"/>
</dbReference>
<dbReference type="AlphaFoldDB" id="A0A0G0Z644"/>
<organism evidence="1 2">
    <name type="scientific">candidate division CPR1 bacterium GW2011_GWA2_42_17</name>
    <dbReference type="NCBI Taxonomy" id="1618341"/>
    <lineage>
        <taxon>Bacteria</taxon>
        <taxon>candidate division CPR1</taxon>
    </lineage>
</organism>
<name>A0A0G0Z644_9BACT</name>